<name>A0ABR7PSP8_9BURK</name>
<comment type="caution">
    <text evidence="7">The sequence shown here is derived from an EMBL/GenBank/DDBJ whole genome shotgun (WGS) entry which is preliminary data.</text>
</comment>
<dbReference type="InterPro" id="IPR042217">
    <property type="entry name" value="T4SS_VirB10/TrbI"/>
</dbReference>
<evidence type="ECO:0000256" key="3">
    <source>
        <dbReference type="ARBA" id="ARBA00022692"/>
    </source>
</evidence>
<evidence type="ECO:0000256" key="6">
    <source>
        <dbReference type="SAM" id="MobiDB-lite"/>
    </source>
</evidence>
<feature type="region of interest" description="Disordered" evidence="6">
    <location>
        <begin position="160"/>
        <end position="179"/>
    </location>
</feature>
<feature type="compositionally biased region" description="Low complexity" evidence="6">
    <location>
        <begin position="92"/>
        <end position="104"/>
    </location>
</feature>
<dbReference type="Proteomes" id="UP000736373">
    <property type="component" value="Unassembled WGS sequence"/>
</dbReference>
<evidence type="ECO:0000256" key="4">
    <source>
        <dbReference type="ARBA" id="ARBA00022989"/>
    </source>
</evidence>
<feature type="compositionally biased region" description="Basic and acidic residues" evidence="6">
    <location>
        <begin position="52"/>
        <end position="68"/>
    </location>
</feature>
<evidence type="ECO:0000256" key="1">
    <source>
        <dbReference type="ARBA" id="ARBA00004167"/>
    </source>
</evidence>
<dbReference type="InterPro" id="IPR005498">
    <property type="entry name" value="T4SS_VirB10/TraB/TrbI"/>
</dbReference>
<evidence type="ECO:0000256" key="2">
    <source>
        <dbReference type="ARBA" id="ARBA00010265"/>
    </source>
</evidence>
<comment type="subcellular location">
    <subcellularLocation>
        <location evidence="1">Membrane</location>
        <topology evidence="1">Single-pass membrane protein</topology>
    </subcellularLocation>
</comment>
<keyword evidence="3" id="KW-0812">Transmembrane</keyword>
<keyword evidence="4" id="KW-1133">Transmembrane helix</keyword>
<comment type="similarity">
    <text evidence="2">Belongs to the TrbI/VirB10 family.</text>
</comment>
<feature type="region of interest" description="Disordered" evidence="6">
    <location>
        <begin position="92"/>
        <end position="137"/>
    </location>
</feature>
<organism evidence="7 8">
    <name type="scientific">Paraburkholderia podalyriae</name>
    <dbReference type="NCBI Taxonomy" id="1938811"/>
    <lineage>
        <taxon>Bacteria</taxon>
        <taxon>Pseudomonadati</taxon>
        <taxon>Pseudomonadota</taxon>
        <taxon>Betaproteobacteria</taxon>
        <taxon>Burkholderiales</taxon>
        <taxon>Burkholderiaceae</taxon>
        <taxon>Paraburkholderia</taxon>
    </lineage>
</organism>
<keyword evidence="8" id="KW-1185">Reference proteome</keyword>
<proteinExistence type="inferred from homology"/>
<protein>
    <submittedName>
        <fullName evidence="7">TrbI/VirB10 family protein</fullName>
    </submittedName>
</protein>
<evidence type="ECO:0000256" key="5">
    <source>
        <dbReference type="ARBA" id="ARBA00023136"/>
    </source>
</evidence>
<feature type="region of interest" description="Disordered" evidence="6">
    <location>
        <begin position="52"/>
        <end position="77"/>
    </location>
</feature>
<reference evidence="7 8" key="1">
    <citation type="submission" date="2019-09" db="EMBL/GenBank/DDBJ databases">
        <title>Paraburkholderia podalyriae sp. nov., A South African Podalyria-associated rhizobium.</title>
        <authorList>
            <person name="Mavima L."/>
            <person name="Beukes C.W."/>
            <person name="Palmer M."/>
            <person name="De Meyer S.E."/>
            <person name="James E.K."/>
            <person name="Maluk M."/>
            <person name="Avontuur J.R."/>
            <person name="Chan W.Y."/>
            <person name="Venter S.N."/>
            <person name="Steenkamp E.T."/>
        </authorList>
    </citation>
    <scope>NUCLEOTIDE SEQUENCE [LARGE SCALE GENOMIC DNA]</scope>
    <source>
        <strain evidence="7 8">WC7.3b</strain>
    </source>
</reference>
<feature type="compositionally biased region" description="Low complexity" evidence="6">
    <location>
        <begin position="162"/>
        <end position="176"/>
    </location>
</feature>
<accession>A0ABR7PSP8</accession>
<dbReference type="Pfam" id="PF03743">
    <property type="entry name" value="TrbI"/>
    <property type="match status" value="1"/>
</dbReference>
<dbReference type="RefSeq" id="WP_187636294.1">
    <property type="nucleotide sequence ID" value="NZ_VZQQ01000019.1"/>
</dbReference>
<sequence>MAAPEKSGTPLTPEPARLTRIRRNLAKTLLIALCSALLAIVLVHALSHPHETAAERRERERIAADARQPKASPDAIRKRLEDQRNLALARAGDAASAASAPLGGTPLDGIPKGVPGDDAGPLPRNYRTSGPGAADRDADRLALQRQIDAMQSQSLVAYEDTSAGNGNPSAGNGLSPDRIAGSLAHLSDLQAAPGSPSPGGGSSQTTASGPSPANVSSATDRRNGDWVRQQGDATDDAKPLVPVPIDSPYMVMGGTPIPTVILQGAKSDMPGTFRAMVDRDIYDSIDGSCKLIPKGTRILGRTNNDVAISQDLMLMAATRMIFRHATMRLDGLTGNDPDGEAGVTAEVNNHFFRIFGSTFLIAGVAAWIGHNQGQQSGTTININGGASTDLSEAAAQSLSQTTQTILQRNMNIQPTLKLEPGQRITFITQRDMMLPPNVTDGSCNR</sequence>
<dbReference type="Gene3D" id="2.40.128.260">
    <property type="entry name" value="Type IV secretion system, VirB10/TraB/TrbI"/>
    <property type="match status" value="1"/>
</dbReference>
<feature type="region of interest" description="Disordered" evidence="6">
    <location>
        <begin position="189"/>
        <end position="223"/>
    </location>
</feature>
<keyword evidence="5" id="KW-0472">Membrane</keyword>
<dbReference type="EMBL" id="VZQQ01000019">
    <property type="protein sequence ID" value="MBC8749286.1"/>
    <property type="molecule type" value="Genomic_DNA"/>
</dbReference>
<dbReference type="CDD" id="cd16429">
    <property type="entry name" value="VirB10"/>
    <property type="match status" value="1"/>
</dbReference>
<gene>
    <name evidence="7" type="ORF">F6X42_22665</name>
</gene>
<feature type="compositionally biased region" description="Low complexity" evidence="6">
    <location>
        <begin position="203"/>
        <end position="213"/>
    </location>
</feature>
<evidence type="ECO:0000313" key="7">
    <source>
        <dbReference type="EMBL" id="MBC8749286.1"/>
    </source>
</evidence>
<evidence type="ECO:0000313" key="8">
    <source>
        <dbReference type="Proteomes" id="UP000736373"/>
    </source>
</evidence>